<reference evidence="4" key="1">
    <citation type="submission" date="2021-10" db="EMBL/GenBank/DDBJ databases">
        <authorList>
            <person name="Piombo E."/>
        </authorList>
    </citation>
    <scope>NUCLEOTIDE SEQUENCE</scope>
</reference>
<dbReference type="GO" id="GO:0000976">
    <property type="term" value="F:transcription cis-regulatory region binding"/>
    <property type="evidence" value="ECO:0007669"/>
    <property type="project" value="TreeGrafter"/>
</dbReference>
<dbReference type="PANTHER" id="PTHR37534:SF4">
    <property type="entry name" value="ZN(II)2CYS6 TRANSCRIPTION FACTOR (EUROFUNG)"/>
    <property type="match status" value="1"/>
</dbReference>
<dbReference type="Pfam" id="PF11951">
    <property type="entry name" value="Fungal_trans_2"/>
    <property type="match status" value="1"/>
</dbReference>
<dbReference type="OrthoDB" id="4937900at2759"/>
<sequence>MDIILSVENLSSEHTAALSRLVQQREKAQTDGPDCGRQGLAPLVIIDDTREIVRSFCKNDDEESLEEESGSDTSSRPPPTEPDECDSTVILDDFIPCEVSVGSGREGGPTENISPVSISNNVGALRAQDTVFDLFNTLPPNLSPPNNTYIRRTTPSLIPDFWDNELPNAPFSLGHAISRGASPDPEPRFPVSQTVKADLMSAYIQETATWCETTDSDMHFSVRSVHDMMDSKPFVAAAMSLASRQRDAVQGRRRHLTLELYQYTIRLLLGQDPTKPDASILATCTILCAYEMMASSVSEWRRHLRGCAELLRMCKWNGNSEGIVKACFWAFARIDVWAAFILRQTTLIPTDSWVNQDSLVLVVAKGDTDDYCNLAILIFARIINVLNDKGCVRRQSQTRLRDNVQDLWEELQLWRRWRISSKWQQQHSAHIGMLEN</sequence>
<dbReference type="PANTHER" id="PTHR37534">
    <property type="entry name" value="TRANSCRIPTIONAL ACTIVATOR PROTEIN UGA3"/>
    <property type="match status" value="1"/>
</dbReference>
<evidence type="ECO:0000256" key="2">
    <source>
        <dbReference type="ARBA" id="ARBA00023242"/>
    </source>
</evidence>
<gene>
    <name evidence="4" type="ORF">CBYS24578_00015783</name>
</gene>
<feature type="region of interest" description="Disordered" evidence="3">
    <location>
        <begin position="59"/>
        <end position="86"/>
    </location>
</feature>
<keyword evidence="2" id="KW-0539">Nucleus</keyword>
<dbReference type="GO" id="GO:0005634">
    <property type="term" value="C:nucleus"/>
    <property type="evidence" value="ECO:0007669"/>
    <property type="project" value="UniProtKB-SubCell"/>
</dbReference>
<feature type="compositionally biased region" description="Acidic residues" evidence="3">
    <location>
        <begin position="60"/>
        <end position="70"/>
    </location>
</feature>
<evidence type="ECO:0000313" key="4">
    <source>
        <dbReference type="EMBL" id="CAG9983499.1"/>
    </source>
</evidence>
<evidence type="ECO:0000313" key="5">
    <source>
        <dbReference type="Proteomes" id="UP000754883"/>
    </source>
</evidence>
<proteinExistence type="predicted"/>
<dbReference type="AlphaFoldDB" id="A0A9N9UDG8"/>
<organism evidence="4 5">
    <name type="scientific">Clonostachys byssicola</name>
    <dbReference type="NCBI Taxonomy" id="160290"/>
    <lineage>
        <taxon>Eukaryota</taxon>
        <taxon>Fungi</taxon>
        <taxon>Dikarya</taxon>
        <taxon>Ascomycota</taxon>
        <taxon>Pezizomycotina</taxon>
        <taxon>Sordariomycetes</taxon>
        <taxon>Hypocreomycetidae</taxon>
        <taxon>Hypocreales</taxon>
        <taxon>Bionectriaceae</taxon>
        <taxon>Clonostachys</taxon>
    </lineage>
</organism>
<evidence type="ECO:0000256" key="1">
    <source>
        <dbReference type="ARBA" id="ARBA00004123"/>
    </source>
</evidence>
<protein>
    <submittedName>
        <fullName evidence="4">Uncharacterized protein</fullName>
    </submittedName>
</protein>
<dbReference type="GO" id="GO:0003700">
    <property type="term" value="F:DNA-binding transcription factor activity"/>
    <property type="evidence" value="ECO:0007669"/>
    <property type="project" value="TreeGrafter"/>
</dbReference>
<name>A0A9N9UDG8_9HYPO</name>
<dbReference type="EMBL" id="CABFNO020001364">
    <property type="protein sequence ID" value="CAG9983499.1"/>
    <property type="molecule type" value="Genomic_DNA"/>
</dbReference>
<dbReference type="InterPro" id="IPR021858">
    <property type="entry name" value="Fun_TF"/>
</dbReference>
<evidence type="ECO:0000256" key="3">
    <source>
        <dbReference type="SAM" id="MobiDB-lite"/>
    </source>
</evidence>
<dbReference type="Proteomes" id="UP000754883">
    <property type="component" value="Unassembled WGS sequence"/>
</dbReference>
<comment type="subcellular location">
    <subcellularLocation>
        <location evidence="1">Nucleus</location>
    </subcellularLocation>
</comment>
<comment type="caution">
    <text evidence="4">The sequence shown here is derived from an EMBL/GenBank/DDBJ whole genome shotgun (WGS) entry which is preliminary data.</text>
</comment>
<dbReference type="GO" id="GO:0045944">
    <property type="term" value="P:positive regulation of transcription by RNA polymerase II"/>
    <property type="evidence" value="ECO:0007669"/>
    <property type="project" value="TreeGrafter"/>
</dbReference>
<keyword evidence="5" id="KW-1185">Reference proteome</keyword>
<accession>A0A9N9UDG8</accession>